<evidence type="ECO:0000259" key="1">
    <source>
        <dbReference type="Pfam" id="PF03364"/>
    </source>
</evidence>
<dbReference type="InterPro" id="IPR023393">
    <property type="entry name" value="START-like_dom_sf"/>
</dbReference>
<dbReference type="RefSeq" id="WP_250923175.1">
    <property type="nucleotide sequence ID" value="NZ_JAMQAW010000051.1"/>
</dbReference>
<feature type="domain" description="Coenzyme Q-binding protein COQ10 START" evidence="1">
    <location>
        <begin position="15"/>
        <end position="140"/>
    </location>
</feature>
<dbReference type="InterPro" id="IPR005031">
    <property type="entry name" value="COQ10_START"/>
</dbReference>
<dbReference type="Proteomes" id="UP001431429">
    <property type="component" value="Unassembled WGS sequence"/>
</dbReference>
<organism evidence="2 3">
    <name type="scientific">Streptomyces albipurpureus</name>
    <dbReference type="NCBI Taxonomy" id="2897419"/>
    <lineage>
        <taxon>Bacteria</taxon>
        <taxon>Bacillati</taxon>
        <taxon>Actinomycetota</taxon>
        <taxon>Actinomycetes</taxon>
        <taxon>Kitasatosporales</taxon>
        <taxon>Streptomycetaceae</taxon>
        <taxon>Streptomyces</taxon>
    </lineage>
</organism>
<comment type="caution">
    <text evidence="2">The sequence shown here is derived from an EMBL/GenBank/DDBJ whole genome shotgun (WGS) entry which is preliminary data.</text>
</comment>
<dbReference type="SUPFAM" id="SSF55961">
    <property type="entry name" value="Bet v1-like"/>
    <property type="match status" value="1"/>
</dbReference>
<protein>
    <submittedName>
        <fullName evidence="2">SRPBCC family protein</fullName>
    </submittedName>
</protein>
<sequence>MDWFHYRFHSVWDLDAPPDTVYAALARVEDYPGWWPQVREVTLLGEDMGSARFRSFLPYELRAWARTRRQDPIARVLEVDLRGDLEGWARWTVTARKGGGEGGGGSTRAVYDQEVEVRKPLMRWLAPLARPLFRANHAAMMRAGHRGLAAKLGRE</sequence>
<dbReference type="Pfam" id="PF03364">
    <property type="entry name" value="Polyketide_cyc"/>
    <property type="match status" value="1"/>
</dbReference>
<evidence type="ECO:0000313" key="2">
    <source>
        <dbReference type="EMBL" id="MCM2392853.1"/>
    </source>
</evidence>
<gene>
    <name evidence="2" type="ORF">NBG84_31970</name>
</gene>
<proteinExistence type="predicted"/>
<reference evidence="2" key="1">
    <citation type="submission" date="2022-06" db="EMBL/GenBank/DDBJ databases">
        <title>Genome public.</title>
        <authorList>
            <person name="Sun Q."/>
        </authorList>
    </citation>
    <scope>NUCLEOTIDE SEQUENCE</scope>
    <source>
        <strain evidence="2">CWNU-1</strain>
    </source>
</reference>
<dbReference type="Gene3D" id="3.30.530.20">
    <property type="match status" value="1"/>
</dbReference>
<dbReference type="EMBL" id="JAMQAW010000051">
    <property type="protein sequence ID" value="MCM2392853.1"/>
    <property type="molecule type" value="Genomic_DNA"/>
</dbReference>
<accession>A0ABT0UW85</accession>
<name>A0ABT0UW85_9ACTN</name>
<keyword evidence="3" id="KW-1185">Reference proteome</keyword>
<evidence type="ECO:0000313" key="3">
    <source>
        <dbReference type="Proteomes" id="UP001431429"/>
    </source>
</evidence>